<accession>A0A364K9H0</accession>
<dbReference type="PANTHER" id="PTHR30055">
    <property type="entry name" value="HTH-TYPE TRANSCRIPTIONAL REGULATOR RUTR"/>
    <property type="match status" value="1"/>
</dbReference>
<sequence>MGKVKRKEEILTTACHLFSQKGYHGTTMRDISEACGILAGSLYTHIRSKEDLLYEITDRGAQSFLQSLQQVVNSEKSAAEKLRLALRAHIQVVAENIEAATVFFHEWKALTGERRKQIQKKRDQYELMWKQILLEGIQSGELHDLDGKFARLLLLSVGNWLYQWYKPDGKLSVDEIVDRFMTILLYGFLGQKEGIHFESGRNVYETDQTG</sequence>
<dbReference type="SUPFAM" id="SSF48498">
    <property type="entry name" value="Tetracyclin repressor-like, C-terminal domain"/>
    <property type="match status" value="1"/>
</dbReference>
<feature type="domain" description="HTH tetR-type" evidence="6">
    <location>
        <begin position="4"/>
        <end position="64"/>
    </location>
</feature>
<dbReference type="EMBL" id="QJKK01000001">
    <property type="protein sequence ID" value="RAL26946.1"/>
    <property type="molecule type" value="Genomic_DNA"/>
</dbReference>
<dbReference type="RefSeq" id="WP_113657550.1">
    <property type="nucleotide sequence ID" value="NZ_KZ845663.1"/>
</dbReference>
<dbReference type="PROSITE" id="PS50977">
    <property type="entry name" value="HTH_TETR_2"/>
    <property type="match status" value="1"/>
</dbReference>
<organism evidence="7 8">
    <name type="scientific">Thermoflavimicrobium daqui</name>
    <dbReference type="NCBI Taxonomy" id="2137476"/>
    <lineage>
        <taxon>Bacteria</taxon>
        <taxon>Bacillati</taxon>
        <taxon>Bacillota</taxon>
        <taxon>Bacilli</taxon>
        <taxon>Bacillales</taxon>
        <taxon>Thermoactinomycetaceae</taxon>
        <taxon>Thermoflavimicrobium</taxon>
    </lineage>
</organism>
<dbReference type="Pfam" id="PF00440">
    <property type="entry name" value="TetR_N"/>
    <property type="match status" value="1"/>
</dbReference>
<comment type="caution">
    <text evidence="7">The sequence shown here is derived from an EMBL/GenBank/DDBJ whole genome shotgun (WGS) entry which is preliminary data.</text>
</comment>
<keyword evidence="2" id="KW-0805">Transcription regulation</keyword>
<keyword evidence="4" id="KW-0804">Transcription</keyword>
<proteinExistence type="predicted"/>
<dbReference type="InterPro" id="IPR001647">
    <property type="entry name" value="HTH_TetR"/>
</dbReference>
<keyword evidence="3 5" id="KW-0238">DNA-binding</keyword>
<dbReference type="GO" id="GO:0000976">
    <property type="term" value="F:transcription cis-regulatory region binding"/>
    <property type="evidence" value="ECO:0007669"/>
    <property type="project" value="TreeGrafter"/>
</dbReference>
<reference evidence="7 8" key="1">
    <citation type="submission" date="2018-06" db="EMBL/GenBank/DDBJ databases">
        <title>Thermoflavimicrobium daqus sp. nov., a thermophilic microbe isolated from Moutai-flavour Daqu.</title>
        <authorList>
            <person name="Wang X."/>
            <person name="Zhou H."/>
        </authorList>
    </citation>
    <scope>NUCLEOTIDE SEQUENCE [LARGE SCALE GENOMIC DNA]</scope>
    <source>
        <strain evidence="7 8">FBKL4.011</strain>
    </source>
</reference>
<dbReference type="Proteomes" id="UP000251213">
    <property type="component" value="Unassembled WGS sequence"/>
</dbReference>
<evidence type="ECO:0000259" key="6">
    <source>
        <dbReference type="PROSITE" id="PS50977"/>
    </source>
</evidence>
<dbReference type="OrthoDB" id="9814200at2"/>
<dbReference type="PANTHER" id="PTHR30055:SF175">
    <property type="entry name" value="HTH-TYPE TRANSCRIPTIONAL REPRESSOR KSTR2"/>
    <property type="match status" value="1"/>
</dbReference>
<evidence type="ECO:0000313" key="7">
    <source>
        <dbReference type="EMBL" id="RAL26946.1"/>
    </source>
</evidence>
<protein>
    <submittedName>
        <fullName evidence="7">TetR/AcrR family transcriptional regulator</fullName>
    </submittedName>
</protein>
<dbReference type="PRINTS" id="PR00455">
    <property type="entry name" value="HTHTETR"/>
</dbReference>
<evidence type="ECO:0000313" key="8">
    <source>
        <dbReference type="Proteomes" id="UP000251213"/>
    </source>
</evidence>
<evidence type="ECO:0000256" key="3">
    <source>
        <dbReference type="ARBA" id="ARBA00023125"/>
    </source>
</evidence>
<feature type="DNA-binding region" description="H-T-H motif" evidence="5">
    <location>
        <begin position="27"/>
        <end position="46"/>
    </location>
</feature>
<dbReference type="Gene3D" id="1.10.357.10">
    <property type="entry name" value="Tetracycline Repressor, domain 2"/>
    <property type="match status" value="1"/>
</dbReference>
<dbReference type="Gene3D" id="1.10.10.60">
    <property type="entry name" value="Homeodomain-like"/>
    <property type="match status" value="1"/>
</dbReference>
<dbReference type="InterPro" id="IPR041490">
    <property type="entry name" value="KstR2_TetR_C"/>
</dbReference>
<reference evidence="7 8" key="2">
    <citation type="submission" date="2018-06" db="EMBL/GenBank/DDBJ databases">
        <authorList>
            <person name="Zhirakovskaya E."/>
        </authorList>
    </citation>
    <scope>NUCLEOTIDE SEQUENCE [LARGE SCALE GENOMIC DNA]</scope>
    <source>
        <strain evidence="7 8">FBKL4.011</strain>
    </source>
</reference>
<dbReference type="InterPro" id="IPR036271">
    <property type="entry name" value="Tet_transcr_reg_TetR-rel_C_sf"/>
</dbReference>
<evidence type="ECO:0000256" key="2">
    <source>
        <dbReference type="ARBA" id="ARBA00023015"/>
    </source>
</evidence>
<gene>
    <name evidence="7" type="ORF">DL897_02565</name>
</gene>
<name>A0A364K9H0_9BACL</name>
<evidence type="ECO:0000256" key="1">
    <source>
        <dbReference type="ARBA" id="ARBA00022491"/>
    </source>
</evidence>
<evidence type="ECO:0000256" key="5">
    <source>
        <dbReference type="PROSITE-ProRule" id="PRU00335"/>
    </source>
</evidence>
<dbReference type="AlphaFoldDB" id="A0A364K9H0"/>
<keyword evidence="8" id="KW-1185">Reference proteome</keyword>
<dbReference type="SUPFAM" id="SSF46689">
    <property type="entry name" value="Homeodomain-like"/>
    <property type="match status" value="1"/>
</dbReference>
<keyword evidence="1" id="KW-0678">Repressor</keyword>
<dbReference type="GO" id="GO:0003700">
    <property type="term" value="F:DNA-binding transcription factor activity"/>
    <property type="evidence" value="ECO:0007669"/>
    <property type="project" value="TreeGrafter"/>
</dbReference>
<dbReference type="Pfam" id="PF17932">
    <property type="entry name" value="TetR_C_24"/>
    <property type="match status" value="1"/>
</dbReference>
<dbReference type="InterPro" id="IPR009057">
    <property type="entry name" value="Homeodomain-like_sf"/>
</dbReference>
<evidence type="ECO:0000256" key="4">
    <source>
        <dbReference type="ARBA" id="ARBA00023163"/>
    </source>
</evidence>
<dbReference type="InterPro" id="IPR050109">
    <property type="entry name" value="HTH-type_TetR-like_transc_reg"/>
</dbReference>